<dbReference type="RefSeq" id="WP_183613186.1">
    <property type="nucleotide sequence ID" value="NZ_JACICY010000004.1"/>
</dbReference>
<accession>A0A7W5ZZ40</accession>
<dbReference type="GO" id="GO:0016829">
    <property type="term" value="F:lyase activity"/>
    <property type="evidence" value="ECO:0007669"/>
    <property type="project" value="UniProtKB-KW"/>
</dbReference>
<dbReference type="SUPFAM" id="SSF54593">
    <property type="entry name" value="Glyoxalase/Bleomycin resistance protein/Dihydroxybiphenyl dioxygenase"/>
    <property type="match status" value="1"/>
</dbReference>
<dbReference type="InterPro" id="IPR029068">
    <property type="entry name" value="Glyas_Bleomycin-R_OHBP_Dase"/>
</dbReference>
<evidence type="ECO:0000313" key="2">
    <source>
        <dbReference type="EMBL" id="MBB3860947.1"/>
    </source>
</evidence>
<organism evidence="2 3">
    <name type="scientific">Novosphingobium hassiacum</name>
    <dbReference type="NCBI Taxonomy" id="173676"/>
    <lineage>
        <taxon>Bacteria</taxon>
        <taxon>Pseudomonadati</taxon>
        <taxon>Pseudomonadota</taxon>
        <taxon>Alphaproteobacteria</taxon>
        <taxon>Sphingomonadales</taxon>
        <taxon>Sphingomonadaceae</taxon>
        <taxon>Novosphingobium</taxon>
    </lineage>
</organism>
<keyword evidence="2" id="KW-0560">Oxidoreductase</keyword>
<protein>
    <submittedName>
        <fullName evidence="2">Catechol 2,3-dioxygenase-like lactoylglutathione lyase family enzyme</fullName>
    </submittedName>
</protein>
<keyword evidence="2" id="KW-0456">Lyase</keyword>
<dbReference type="AlphaFoldDB" id="A0A7W5ZZ40"/>
<dbReference type="GO" id="GO:0051213">
    <property type="term" value="F:dioxygenase activity"/>
    <property type="evidence" value="ECO:0007669"/>
    <property type="project" value="UniProtKB-KW"/>
</dbReference>
<gene>
    <name evidence="2" type="ORF">GGQ88_002216</name>
</gene>
<evidence type="ECO:0000313" key="3">
    <source>
        <dbReference type="Proteomes" id="UP000562395"/>
    </source>
</evidence>
<keyword evidence="2" id="KW-0223">Dioxygenase</keyword>
<dbReference type="Gene3D" id="3.10.180.10">
    <property type="entry name" value="2,3-Dihydroxybiphenyl 1,2-Dioxygenase, domain 1"/>
    <property type="match status" value="1"/>
</dbReference>
<dbReference type="Proteomes" id="UP000562395">
    <property type="component" value="Unassembled WGS sequence"/>
</dbReference>
<evidence type="ECO:0000259" key="1">
    <source>
        <dbReference type="PROSITE" id="PS51819"/>
    </source>
</evidence>
<dbReference type="Pfam" id="PF13669">
    <property type="entry name" value="Glyoxalase_4"/>
    <property type="match status" value="1"/>
</dbReference>
<dbReference type="InterPro" id="IPR037523">
    <property type="entry name" value="VOC_core"/>
</dbReference>
<sequence>MSGKLIEVAFVVDDMAEAIARWTTTFGVGPFFTGIFDVPDQTYRGQLAPARMEVAFSFTNGALLELIQPLDTGDNIFSEAGPGFHHLMFELPDHDAEVARYAAQGYPVVQSGSFGGSPFSIIDTRTATGAYTEIMAFNAGVQRLYSRMKAESEAWDGISEPRRNLFTALAA</sequence>
<keyword evidence="3" id="KW-1185">Reference proteome</keyword>
<dbReference type="PROSITE" id="PS51819">
    <property type="entry name" value="VOC"/>
    <property type="match status" value="1"/>
</dbReference>
<reference evidence="2 3" key="1">
    <citation type="submission" date="2020-08" db="EMBL/GenBank/DDBJ databases">
        <title>Genomic Encyclopedia of Type Strains, Phase IV (KMG-IV): sequencing the most valuable type-strain genomes for metagenomic binning, comparative biology and taxonomic classification.</title>
        <authorList>
            <person name="Goeker M."/>
        </authorList>
    </citation>
    <scope>NUCLEOTIDE SEQUENCE [LARGE SCALE GENOMIC DNA]</scope>
    <source>
        <strain evidence="2 3">DSM 14552</strain>
    </source>
</reference>
<name>A0A7W5ZZ40_9SPHN</name>
<comment type="caution">
    <text evidence="2">The sequence shown here is derived from an EMBL/GenBank/DDBJ whole genome shotgun (WGS) entry which is preliminary data.</text>
</comment>
<dbReference type="EMBL" id="JACICY010000004">
    <property type="protein sequence ID" value="MBB3860947.1"/>
    <property type="molecule type" value="Genomic_DNA"/>
</dbReference>
<feature type="domain" description="VOC" evidence="1">
    <location>
        <begin position="4"/>
        <end position="137"/>
    </location>
</feature>
<proteinExistence type="predicted"/>